<gene>
    <name evidence="1" type="ORF">NX722_23525</name>
</gene>
<organism evidence="1 2">
    <name type="scientific">Endozoicomonas gorgoniicola</name>
    <dbReference type="NCBI Taxonomy" id="1234144"/>
    <lineage>
        <taxon>Bacteria</taxon>
        <taxon>Pseudomonadati</taxon>
        <taxon>Pseudomonadota</taxon>
        <taxon>Gammaproteobacteria</taxon>
        <taxon>Oceanospirillales</taxon>
        <taxon>Endozoicomonadaceae</taxon>
        <taxon>Endozoicomonas</taxon>
    </lineage>
</organism>
<dbReference type="Gene3D" id="1.10.530.10">
    <property type="match status" value="1"/>
</dbReference>
<name>A0ABT3N2H5_9GAMM</name>
<evidence type="ECO:0000313" key="2">
    <source>
        <dbReference type="Proteomes" id="UP001209854"/>
    </source>
</evidence>
<keyword evidence="2" id="KW-1185">Reference proteome</keyword>
<accession>A0ABT3N2H5</accession>
<dbReference type="RefSeq" id="WP_262565289.1">
    <property type="nucleotide sequence ID" value="NZ_JAPFCC010000001.1"/>
</dbReference>
<dbReference type="InterPro" id="IPR023346">
    <property type="entry name" value="Lysozyme-like_dom_sf"/>
</dbReference>
<evidence type="ECO:0000313" key="1">
    <source>
        <dbReference type="EMBL" id="MCW7555538.1"/>
    </source>
</evidence>
<dbReference type="Proteomes" id="UP001209854">
    <property type="component" value="Unassembled WGS sequence"/>
</dbReference>
<dbReference type="EMBL" id="JAPFCC010000001">
    <property type="protein sequence ID" value="MCW7555538.1"/>
    <property type="molecule type" value="Genomic_DNA"/>
</dbReference>
<reference evidence="1 2" key="1">
    <citation type="submission" date="2022-10" db="EMBL/GenBank/DDBJ databases">
        <title>High-quality genome sequences of two octocoral-associated bacteria, Endozoicomonas euniceicola EF212 and Endozoicomonas gorgoniicola PS125.</title>
        <authorList>
            <person name="Chiou Y.-J."/>
            <person name="Chen Y.-H."/>
        </authorList>
    </citation>
    <scope>NUCLEOTIDE SEQUENCE [LARGE SCALE GENOMIC DNA]</scope>
    <source>
        <strain evidence="1 2">PS125</strain>
    </source>
</reference>
<comment type="caution">
    <text evidence="1">The sequence shown here is derived from an EMBL/GenBank/DDBJ whole genome shotgun (WGS) entry which is preliminary data.</text>
</comment>
<dbReference type="SUPFAM" id="SSF53955">
    <property type="entry name" value="Lysozyme-like"/>
    <property type="match status" value="1"/>
</dbReference>
<protein>
    <submittedName>
        <fullName evidence="1">Transglycosylase SLT domain-containing protein</fullName>
    </submittedName>
</protein>
<sequence length="193" mass="21948">MKTEDLLKQEVKNYSALFEIPEELILAIIQTESAGSLYAYRTEAHYRYLFNIKQHAPFRSLKSSEKNNEVAPKDFPYLRNISSRNTEWIGQQASWGPMQVMGAVAREYGFSGPFPELCSAQGIFYGCRHLLSLKKVWYDRYGWKGVAAAYNAGSVRFSSECELVNQHYVDTVARNGAAELFTQPLVKNEEAVV</sequence>
<proteinExistence type="predicted"/>